<keyword evidence="4" id="KW-0833">Ubl conjugation pathway</keyword>
<evidence type="ECO:0000256" key="5">
    <source>
        <dbReference type="PROSITE-ProRule" id="PRU00221"/>
    </source>
</evidence>
<feature type="domain" description="SOCS box" evidence="6">
    <location>
        <begin position="366"/>
        <end position="405"/>
    </location>
</feature>
<dbReference type="RefSeq" id="XP_023668126.1">
    <property type="nucleotide sequence ID" value="XM_023812358.2"/>
</dbReference>
<proteinExistence type="predicted"/>
<dbReference type="InterPro" id="IPR051983">
    <property type="entry name" value="WSB_SOCS-box_domain"/>
</dbReference>
<dbReference type="Gene3D" id="1.10.750.20">
    <property type="entry name" value="SOCS box"/>
    <property type="match status" value="1"/>
</dbReference>
<keyword evidence="2 5" id="KW-0853">WD repeat</keyword>
<dbReference type="InterPro" id="IPR001680">
    <property type="entry name" value="WD40_rpt"/>
</dbReference>
<evidence type="ECO:0000256" key="1">
    <source>
        <dbReference type="ARBA" id="ARBA00004906"/>
    </source>
</evidence>
<dbReference type="Proteomes" id="UP000261540">
    <property type="component" value="Unplaced"/>
</dbReference>
<protein>
    <submittedName>
        <fullName evidence="7">WD repeat and SOCS box containing 2</fullName>
    </submittedName>
</protein>
<dbReference type="Ensembl" id="ENSPKIT00000007643.1">
    <property type="protein sequence ID" value="ENSPKIP00000026883.1"/>
    <property type="gene ID" value="ENSPKIG00000009180.1"/>
</dbReference>
<dbReference type="CDD" id="cd00200">
    <property type="entry name" value="WD40"/>
    <property type="match status" value="1"/>
</dbReference>
<dbReference type="InterPro" id="IPR019775">
    <property type="entry name" value="WD40_repeat_CS"/>
</dbReference>
<dbReference type="GO" id="GO:0035556">
    <property type="term" value="P:intracellular signal transduction"/>
    <property type="evidence" value="ECO:0007669"/>
    <property type="project" value="InterPro"/>
</dbReference>
<dbReference type="PROSITE" id="PS50294">
    <property type="entry name" value="WD_REPEATS_REGION"/>
    <property type="match status" value="1"/>
</dbReference>
<keyword evidence="3" id="KW-0677">Repeat</keyword>
<dbReference type="Pfam" id="PF07525">
    <property type="entry name" value="SOCS_box"/>
    <property type="match status" value="1"/>
</dbReference>
<dbReference type="SUPFAM" id="SSF158235">
    <property type="entry name" value="SOCS box-like"/>
    <property type="match status" value="1"/>
</dbReference>
<evidence type="ECO:0000256" key="2">
    <source>
        <dbReference type="ARBA" id="ARBA00022574"/>
    </source>
</evidence>
<dbReference type="InterPro" id="IPR036036">
    <property type="entry name" value="SOCS_box-like_dom_sf"/>
</dbReference>
<dbReference type="PROSITE" id="PS50225">
    <property type="entry name" value="SOCS"/>
    <property type="match status" value="1"/>
</dbReference>
<dbReference type="GO" id="GO:0000209">
    <property type="term" value="P:protein polyubiquitination"/>
    <property type="evidence" value="ECO:0007669"/>
    <property type="project" value="TreeGrafter"/>
</dbReference>
<dbReference type="PROSITE" id="PS50082">
    <property type="entry name" value="WD_REPEATS_2"/>
    <property type="match status" value="3"/>
</dbReference>
<dbReference type="GeneTree" id="ENSGT00890000139406"/>
<evidence type="ECO:0000313" key="7">
    <source>
        <dbReference type="Ensembl" id="ENSPKIP00000026883.1"/>
    </source>
</evidence>
<evidence type="ECO:0000259" key="6">
    <source>
        <dbReference type="PROSITE" id="PS50225"/>
    </source>
</evidence>
<dbReference type="STRING" id="1676925.ENSPKIP00000026883"/>
<dbReference type="UniPathway" id="UPA00143"/>
<dbReference type="Gene3D" id="2.130.10.10">
    <property type="entry name" value="YVTN repeat-like/Quinoprotein amine dehydrogenase"/>
    <property type="match status" value="2"/>
</dbReference>
<accession>A0A3B3S8V2</accession>
<dbReference type="InterPro" id="IPR015943">
    <property type="entry name" value="WD40/YVTN_repeat-like_dom_sf"/>
</dbReference>
<comment type="pathway">
    <text evidence="1">Protein modification; protein ubiquitination.</text>
</comment>
<dbReference type="InterPro" id="IPR001496">
    <property type="entry name" value="SOCS_box"/>
</dbReference>
<dbReference type="RefSeq" id="XP_023668125.1">
    <property type="nucleotide sequence ID" value="XM_023812357.2"/>
</dbReference>
<dbReference type="CTD" id="55884"/>
<dbReference type="InterPro" id="IPR036322">
    <property type="entry name" value="WD40_repeat_dom_sf"/>
</dbReference>
<feature type="repeat" description="WD" evidence="5">
    <location>
        <begin position="191"/>
        <end position="233"/>
    </location>
</feature>
<dbReference type="KEGG" id="pki:111844151"/>
<dbReference type="SMART" id="SM00320">
    <property type="entry name" value="WD40"/>
    <property type="match status" value="6"/>
</dbReference>
<dbReference type="Pfam" id="PF00400">
    <property type="entry name" value="WD40"/>
    <property type="match status" value="4"/>
</dbReference>
<dbReference type="SMART" id="SM00969">
    <property type="entry name" value="SOCS_box"/>
    <property type="match status" value="1"/>
</dbReference>
<sequence>MQAPPCSSMDERRGAATAGALILELKPVHPPPLDGRAGCETWSVQFSPDGGCFAWSLGHGIVKLLPWPLQDVERHRSAETEDAPRSRERTLQCGHSVWSLAFGPVTSKFASRTNVKGVPPELLLATGLNNGNIKIWEVATGKQLFHLTGHQGVVRDLAFTPNGSLTLVSGSRDKTLRIWDLSKPGNNFHVLTGHTSWVYSCSISPDSSMIASVCRGDTRVYLWSLRSYTFMKNLQGFDMFPVSCDFSPDGALLAIAAFATRWEIDVFDPHSGERLIVLRDCLFCDHDIMNTPIRAVCFSTEGLHLAFVTEDRAIRIWKLGQDNPAMETDLLRFSNGLCCTFHPHGGVVATGTRDGHVKFWRTPRLVPSLSHLSRVALRCHISTHQVMALPIPNKIKDFLTYRNLQGCHEARCSMHQLPLD</sequence>
<reference evidence="7" key="1">
    <citation type="submission" date="2025-08" db="UniProtKB">
        <authorList>
            <consortium name="Ensembl"/>
        </authorList>
    </citation>
    <scope>IDENTIFICATION</scope>
</reference>
<dbReference type="PROSITE" id="PS00678">
    <property type="entry name" value="WD_REPEATS_1"/>
    <property type="match status" value="1"/>
</dbReference>
<evidence type="ECO:0000256" key="4">
    <source>
        <dbReference type="ARBA" id="ARBA00022786"/>
    </source>
</evidence>
<dbReference type="PANTHER" id="PTHR15622:SF1">
    <property type="entry name" value="WD REPEAT AND SOCS BOX-CONTAINING PROTEIN 2"/>
    <property type="match status" value="1"/>
</dbReference>
<dbReference type="OrthoDB" id="538223at2759"/>
<dbReference type="SUPFAM" id="SSF50978">
    <property type="entry name" value="WD40 repeat-like"/>
    <property type="match status" value="1"/>
</dbReference>
<feature type="repeat" description="WD" evidence="5">
    <location>
        <begin position="147"/>
        <end position="182"/>
    </location>
</feature>
<dbReference type="InterPro" id="IPR020472">
    <property type="entry name" value="WD40_PAC1"/>
</dbReference>
<organism evidence="7 8">
    <name type="scientific">Paramormyrops kingsleyae</name>
    <dbReference type="NCBI Taxonomy" id="1676925"/>
    <lineage>
        <taxon>Eukaryota</taxon>
        <taxon>Metazoa</taxon>
        <taxon>Chordata</taxon>
        <taxon>Craniata</taxon>
        <taxon>Vertebrata</taxon>
        <taxon>Euteleostomi</taxon>
        <taxon>Actinopterygii</taxon>
        <taxon>Neopterygii</taxon>
        <taxon>Teleostei</taxon>
        <taxon>Osteoglossocephala</taxon>
        <taxon>Osteoglossomorpha</taxon>
        <taxon>Osteoglossiformes</taxon>
        <taxon>Mormyridae</taxon>
        <taxon>Paramormyrops</taxon>
    </lineage>
</organism>
<keyword evidence="8" id="KW-1185">Reference proteome</keyword>
<reference evidence="7" key="2">
    <citation type="submission" date="2025-09" db="UniProtKB">
        <authorList>
            <consortium name="Ensembl"/>
        </authorList>
    </citation>
    <scope>IDENTIFICATION</scope>
</reference>
<dbReference type="PRINTS" id="PR00320">
    <property type="entry name" value="GPROTEINBRPT"/>
</dbReference>
<name>A0A3B3S8V2_9TELE</name>
<dbReference type="AlphaFoldDB" id="A0A3B3S8V2"/>
<dbReference type="PANTHER" id="PTHR15622">
    <property type="entry name" value="WD40 REPEAT PROTEIN"/>
    <property type="match status" value="1"/>
</dbReference>
<dbReference type="GeneID" id="111844151"/>
<evidence type="ECO:0000313" key="8">
    <source>
        <dbReference type="Proteomes" id="UP000261540"/>
    </source>
</evidence>
<evidence type="ECO:0000256" key="3">
    <source>
        <dbReference type="ARBA" id="ARBA00022737"/>
    </source>
</evidence>
<dbReference type="SMART" id="SM00253">
    <property type="entry name" value="SOCS"/>
    <property type="match status" value="1"/>
</dbReference>
<feature type="repeat" description="WD" evidence="5">
    <location>
        <begin position="341"/>
        <end position="360"/>
    </location>
</feature>